<dbReference type="SUPFAM" id="SSF89095">
    <property type="entry name" value="GatB/YqeY motif"/>
    <property type="match status" value="1"/>
</dbReference>
<dbReference type="InterPro" id="IPR023168">
    <property type="entry name" value="GatB_Yqey_C_2"/>
</dbReference>
<keyword evidence="4 11" id="KW-0436">Ligase</keyword>
<evidence type="ECO:0000256" key="1">
    <source>
        <dbReference type="ARBA" id="ARBA00005306"/>
    </source>
</evidence>
<comment type="catalytic activity">
    <reaction evidence="10 11">
        <text>L-glutamyl-tRNA(Gln) + L-glutamine + ATP + H2O = L-glutaminyl-tRNA(Gln) + L-glutamate + ADP + phosphate + H(+)</text>
        <dbReference type="Rhea" id="RHEA:17521"/>
        <dbReference type="Rhea" id="RHEA-COMP:9681"/>
        <dbReference type="Rhea" id="RHEA-COMP:9684"/>
        <dbReference type="ChEBI" id="CHEBI:15377"/>
        <dbReference type="ChEBI" id="CHEBI:15378"/>
        <dbReference type="ChEBI" id="CHEBI:29985"/>
        <dbReference type="ChEBI" id="CHEBI:30616"/>
        <dbReference type="ChEBI" id="CHEBI:43474"/>
        <dbReference type="ChEBI" id="CHEBI:58359"/>
        <dbReference type="ChEBI" id="CHEBI:78520"/>
        <dbReference type="ChEBI" id="CHEBI:78521"/>
        <dbReference type="ChEBI" id="CHEBI:456216"/>
    </reaction>
</comment>
<dbReference type="InterPro" id="IPR014746">
    <property type="entry name" value="Gln_synth/guanido_kin_cat_dom"/>
</dbReference>
<dbReference type="HAMAP" id="MF_00121">
    <property type="entry name" value="GatB"/>
    <property type="match status" value="1"/>
</dbReference>
<reference evidence="14 16" key="3">
    <citation type="submission" date="2019-09" db="EMBL/GenBank/DDBJ databases">
        <title>Taxonomic note: a critical rebuttal of the proposed division of the genus Arcobacter into six genera, emended descriptions of Arcobacter anaerophilus and the genus Arcobacter, and an assessment of genus-level boundaries for Epsilonproteobacteria using in silico genomic comparator tools.</title>
        <authorList>
            <person name="On S.L.W."/>
            <person name="Miller W.G."/>
            <person name="Biggs P."/>
            <person name="Cornelius A."/>
            <person name="Vandamme P."/>
        </authorList>
    </citation>
    <scope>NUCLEOTIDE SEQUENCE [LARGE SCALE GENOMIC DNA]</scope>
    <source>
        <strain evidence="14 16">CCUG 56899</strain>
    </source>
</reference>
<dbReference type="SMART" id="SM00845">
    <property type="entry name" value="GatB_Yqey"/>
    <property type="match status" value="1"/>
</dbReference>
<comment type="subunit">
    <text evidence="2 11">Heterotrimer of A, B and C subunits.</text>
</comment>
<sequence length="478" mass="53206">MSKMFETVIGLEVHVQLNTNSKLFCSCATSFGEEANSNTCPTCLALPGGLPVLNKEAVSKAIMLGTALKSKINKHSIFDRKNYFYPDLPTGYQISQLSVPVVGLGELTIDFADGSSKTIGVTRAHLENDAGKNIHSNNYSLVDLNRAGTPLLEIVSEPDMRSAEEAILYLKKLHSIVRYIGISDANMQEGSFRCDVNVSIRPKGDTKFYTRCEIKNMNSFRFIEKAIAYEVNRQIEAWEDGVYEDTIVQETRLFDTTSGETRSMRGKEDAADYRYFPDPDLLPLIISDEMIEKYSKIPELPDEKKERFVKEYALKEYDASVITASLEMANYFDEMMSEGISAKNATTWLTVELQGRLKEGVTIEQSPVSSKTLAKLVQRIEDNTISGKAAKEVLDDLILNNSSDVDSTIDKLGLKQVSDDGALLKIIDEILSANEDKVAEYKSGKEKMFAFFVGQTMKASKGSANPNKVSELLKERLS</sequence>
<evidence type="ECO:0000256" key="8">
    <source>
        <dbReference type="ARBA" id="ARBA00024799"/>
    </source>
</evidence>
<dbReference type="PANTHER" id="PTHR11659">
    <property type="entry name" value="GLUTAMYL-TRNA GLN AMIDOTRANSFERASE SUBUNIT B MITOCHONDRIAL AND PROKARYOTIC PET112-RELATED"/>
    <property type="match status" value="1"/>
</dbReference>
<reference evidence="14 16" key="2">
    <citation type="submission" date="2019-09" db="EMBL/GenBank/DDBJ databases">
        <title>Complete genome sequencing of four Arcobacter species reveals a diverse suite of mobile elements.</title>
        <authorList>
            <person name="Miller W.G."/>
            <person name="Yee E."/>
            <person name="Bono J.L."/>
        </authorList>
    </citation>
    <scope>NUCLEOTIDE SEQUENCE [LARGE SCALE GENOMIC DNA]</scope>
    <source>
        <strain evidence="14 16">CCUG 56899</strain>
    </source>
</reference>
<dbReference type="PROSITE" id="PS01234">
    <property type="entry name" value="GATB"/>
    <property type="match status" value="1"/>
</dbReference>
<keyword evidence="15" id="KW-1185">Reference proteome</keyword>
<dbReference type="Gene3D" id="1.10.150.380">
    <property type="entry name" value="GatB domain, N-terminal subdomain"/>
    <property type="match status" value="1"/>
</dbReference>
<accession>A0A1C0AXV3</accession>
<dbReference type="Proteomes" id="UP000093159">
    <property type="component" value="Unassembled WGS sequence"/>
</dbReference>
<keyword evidence="14" id="KW-0808">Transferase</keyword>
<comment type="function">
    <text evidence="8 11">Allows the formation of correctly charged Asn-tRNA(Asn) or Gln-tRNA(Gln) through the transamidation of misacylated Asp-tRNA(Asn) or Glu-tRNA(Gln) in organisms which lack either or both of asparaginyl-tRNA or glutaminyl-tRNA synthetases. The reaction takes place in the presence of glutamine and ATP through an activated phospho-Asp-tRNA(Asn) or phospho-Glu-tRNA(Gln).</text>
</comment>
<evidence type="ECO:0000256" key="2">
    <source>
        <dbReference type="ARBA" id="ARBA00011123"/>
    </source>
</evidence>
<dbReference type="InterPro" id="IPR018027">
    <property type="entry name" value="Asn/Gln_amidotransferase"/>
</dbReference>
<reference evidence="13 15" key="1">
    <citation type="submission" date="2015-05" db="EMBL/GenBank/DDBJ databases">
        <authorList>
            <person name="Rovetto F."/>
            <person name="Cocolin L."/>
            <person name="Illeghems K."/>
            <person name="Van Nieuwerburgh F."/>
            <person name="Houf K."/>
        </authorList>
    </citation>
    <scope>NUCLEOTIDE SEQUENCE [LARGE SCALE GENOMIC DNA]</scope>
    <source>
        <strain evidence="13 15">117434</strain>
    </source>
</reference>
<dbReference type="InterPro" id="IPR004413">
    <property type="entry name" value="GatB"/>
</dbReference>
<evidence type="ECO:0000313" key="14">
    <source>
        <dbReference type="EMBL" id="QEP39665.1"/>
    </source>
</evidence>
<dbReference type="NCBIfam" id="NF004014">
    <property type="entry name" value="PRK05477.1-4"/>
    <property type="match status" value="1"/>
</dbReference>
<evidence type="ECO:0000256" key="10">
    <source>
        <dbReference type="ARBA" id="ARBA00047913"/>
    </source>
</evidence>
<feature type="domain" description="Asn/Gln amidotransferase" evidence="12">
    <location>
        <begin position="330"/>
        <end position="477"/>
    </location>
</feature>
<dbReference type="Pfam" id="PF02637">
    <property type="entry name" value="GatB_Yqey"/>
    <property type="match status" value="1"/>
</dbReference>
<proteinExistence type="inferred from homology"/>
<name>A0A1C0AXV3_9BACT</name>
<keyword evidence="7 11" id="KW-0648">Protein biosynthesis</keyword>
<dbReference type="GO" id="GO:0006412">
    <property type="term" value="P:translation"/>
    <property type="evidence" value="ECO:0007669"/>
    <property type="project" value="UniProtKB-UniRule"/>
</dbReference>
<dbReference type="GO" id="GO:0050567">
    <property type="term" value="F:glutaminyl-tRNA synthase (glutamine-hydrolyzing) activity"/>
    <property type="evidence" value="ECO:0007669"/>
    <property type="project" value="UniProtKB-UniRule"/>
</dbReference>
<evidence type="ECO:0000256" key="4">
    <source>
        <dbReference type="ARBA" id="ARBA00022598"/>
    </source>
</evidence>
<comment type="catalytic activity">
    <reaction evidence="9 11">
        <text>L-aspartyl-tRNA(Asn) + L-glutamine + ATP + H2O = L-asparaginyl-tRNA(Asn) + L-glutamate + ADP + phosphate + 2 H(+)</text>
        <dbReference type="Rhea" id="RHEA:14513"/>
        <dbReference type="Rhea" id="RHEA-COMP:9674"/>
        <dbReference type="Rhea" id="RHEA-COMP:9677"/>
        <dbReference type="ChEBI" id="CHEBI:15377"/>
        <dbReference type="ChEBI" id="CHEBI:15378"/>
        <dbReference type="ChEBI" id="CHEBI:29985"/>
        <dbReference type="ChEBI" id="CHEBI:30616"/>
        <dbReference type="ChEBI" id="CHEBI:43474"/>
        <dbReference type="ChEBI" id="CHEBI:58359"/>
        <dbReference type="ChEBI" id="CHEBI:78515"/>
        <dbReference type="ChEBI" id="CHEBI:78516"/>
        <dbReference type="ChEBI" id="CHEBI:456216"/>
    </reaction>
</comment>
<dbReference type="AlphaFoldDB" id="A0A1C0AXV3"/>
<dbReference type="EMBL" id="LDIR01000002">
    <property type="protein sequence ID" value="OCL91727.1"/>
    <property type="molecule type" value="Genomic_DNA"/>
</dbReference>
<dbReference type="EMBL" id="CP036246">
    <property type="protein sequence ID" value="QEP39665.1"/>
    <property type="molecule type" value="Genomic_DNA"/>
</dbReference>
<dbReference type="FunFam" id="1.10.10.410:FF:000001">
    <property type="entry name" value="Aspartyl/glutamyl-tRNA(Asn/Gln) amidotransferase subunit B"/>
    <property type="match status" value="1"/>
</dbReference>
<dbReference type="InterPro" id="IPR017959">
    <property type="entry name" value="Asn/Gln-tRNA_amidoTrfase_suB/E"/>
</dbReference>
<keyword evidence="5 11" id="KW-0547">Nucleotide-binding</keyword>
<evidence type="ECO:0000256" key="6">
    <source>
        <dbReference type="ARBA" id="ARBA00022840"/>
    </source>
</evidence>
<keyword evidence="6 11" id="KW-0067">ATP-binding</keyword>
<dbReference type="GO" id="GO:0070681">
    <property type="term" value="P:glutaminyl-tRNAGln biosynthesis via transamidation"/>
    <property type="evidence" value="ECO:0007669"/>
    <property type="project" value="TreeGrafter"/>
</dbReference>
<dbReference type="NCBIfam" id="NF004015">
    <property type="entry name" value="PRK05477.1-5"/>
    <property type="match status" value="1"/>
</dbReference>
<evidence type="ECO:0000256" key="11">
    <source>
        <dbReference type="HAMAP-Rule" id="MF_00121"/>
    </source>
</evidence>
<organism evidence="14 16">
    <name type="scientific">Arcobacter porcinus</name>
    <dbReference type="NCBI Taxonomy" id="1935204"/>
    <lineage>
        <taxon>Bacteria</taxon>
        <taxon>Pseudomonadati</taxon>
        <taxon>Campylobacterota</taxon>
        <taxon>Epsilonproteobacteria</taxon>
        <taxon>Campylobacterales</taxon>
        <taxon>Arcobacteraceae</taxon>
        <taxon>Arcobacter</taxon>
    </lineage>
</organism>
<dbReference type="EC" id="6.3.5.-" evidence="11"/>
<evidence type="ECO:0000256" key="7">
    <source>
        <dbReference type="ARBA" id="ARBA00022917"/>
    </source>
</evidence>
<dbReference type="GO" id="GO:0016740">
    <property type="term" value="F:transferase activity"/>
    <property type="evidence" value="ECO:0007669"/>
    <property type="project" value="UniProtKB-KW"/>
</dbReference>
<dbReference type="NCBIfam" id="TIGR00133">
    <property type="entry name" value="gatB"/>
    <property type="match status" value="1"/>
</dbReference>
<dbReference type="Proteomes" id="UP000322644">
    <property type="component" value="Chromosome"/>
</dbReference>
<evidence type="ECO:0000313" key="16">
    <source>
        <dbReference type="Proteomes" id="UP000322644"/>
    </source>
</evidence>
<evidence type="ECO:0000313" key="13">
    <source>
        <dbReference type="EMBL" id="OCL91727.1"/>
    </source>
</evidence>
<dbReference type="InterPro" id="IPR006075">
    <property type="entry name" value="Asn/Gln-tRNA_Trfase_suB/E_cat"/>
</dbReference>
<evidence type="ECO:0000313" key="15">
    <source>
        <dbReference type="Proteomes" id="UP000093159"/>
    </source>
</evidence>
<evidence type="ECO:0000256" key="3">
    <source>
        <dbReference type="ARBA" id="ARBA00016923"/>
    </source>
</evidence>
<dbReference type="GO" id="GO:0005524">
    <property type="term" value="F:ATP binding"/>
    <property type="evidence" value="ECO:0007669"/>
    <property type="project" value="UniProtKB-KW"/>
</dbReference>
<protein>
    <recommendedName>
        <fullName evidence="3 11">Aspartyl/glutamyl-tRNA(Asn/Gln) amidotransferase subunit B</fullName>
        <shortName evidence="11">Asp/Glu-ADT subunit B</shortName>
        <ecNumber evidence="11">6.3.5.-</ecNumber>
    </recommendedName>
</protein>
<dbReference type="KEGG" id="apoc:APORC_0024"/>
<dbReference type="InterPro" id="IPR042114">
    <property type="entry name" value="GatB_C_1"/>
</dbReference>
<dbReference type="NCBIfam" id="NF004012">
    <property type="entry name" value="PRK05477.1-2"/>
    <property type="match status" value="1"/>
</dbReference>
<evidence type="ECO:0000259" key="12">
    <source>
        <dbReference type="SMART" id="SM00845"/>
    </source>
</evidence>
<dbReference type="Pfam" id="PF02934">
    <property type="entry name" value="GatB_N"/>
    <property type="match status" value="1"/>
</dbReference>
<evidence type="ECO:0000256" key="9">
    <source>
        <dbReference type="ARBA" id="ARBA00047380"/>
    </source>
</evidence>
<comment type="similarity">
    <text evidence="1 11">Belongs to the GatB/GatE family. GatB subfamily.</text>
</comment>
<dbReference type="InterPro" id="IPR017958">
    <property type="entry name" value="Gln-tRNA_amidoTrfase_suB_CS"/>
</dbReference>
<dbReference type="Gene3D" id="1.10.10.410">
    <property type="match status" value="1"/>
</dbReference>
<dbReference type="InterPro" id="IPR003789">
    <property type="entry name" value="Asn/Gln_tRNA_amidoTrase-B-like"/>
</dbReference>
<gene>
    <name evidence="11 14" type="primary">gatB</name>
    <name evidence="13" type="ORF">AAX28_01473</name>
    <name evidence="14" type="ORF">APORC_0024</name>
</gene>
<dbReference type="FunFam" id="1.10.150.380:FF:000001">
    <property type="entry name" value="Aspartyl/glutamyl-tRNA(Asn/Gln) amidotransferase subunit B"/>
    <property type="match status" value="1"/>
</dbReference>
<evidence type="ECO:0000256" key="5">
    <source>
        <dbReference type="ARBA" id="ARBA00022741"/>
    </source>
</evidence>
<dbReference type="SUPFAM" id="SSF55931">
    <property type="entry name" value="Glutamine synthetase/guanido kinase"/>
    <property type="match status" value="1"/>
</dbReference>
<dbReference type="PANTHER" id="PTHR11659:SF0">
    <property type="entry name" value="GLUTAMYL-TRNA(GLN) AMIDOTRANSFERASE SUBUNIT B, MITOCHONDRIAL"/>
    <property type="match status" value="1"/>
</dbReference>